<reference evidence="1 2" key="1">
    <citation type="submission" date="2015-10" db="EMBL/GenBank/DDBJ databases">
        <title>Genome sequencing and analysis of members of genus Stenotrophomonas.</title>
        <authorList>
            <person name="Patil P.P."/>
            <person name="Midha S."/>
            <person name="Patil P.B."/>
        </authorList>
    </citation>
    <scope>NUCLEOTIDE SEQUENCE [LARGE SCALE GENOMIC DNA]</scope>
    <source>
        <strain evidence="1 2">JCM 16536</strain>
    </source>
</reference>
<sequence length="936" mass="102853">MIGGAQRYLEAARQAIERHGGGWRGLRAVVVRSLKVVRALGVAGFVNRLRRAGGQAPTLAPVTHHAFPEPLPLAQVTQRVGVMAHVFYADLAEELARDLAHMPVPYELLVSVVDEPAAAQVRQHLSSLPLMSRLVVRVVPNRGRDIAPLLVAFREEVLQLDLVCHVHTKKSLYTGSEQSAWRRYLMSSLFGSRDRLAWLLGMFAAESRLGMIYPESYAGVPLWAHTWLSNADVCEALAARLGFAIQRGRYLDFPAGSMFWARVDALRPLYGLDLRLEDFPEERGQVDGTLQHAVERLLACTVQRGDFLLGILPQDGALALATEGARNWTAAFEMDLATRVRLSAVDAELVTVDIFDTLVTRPFLTPEAARAHLALRVEQRTGATDFAALRERAETRARIEHGRDPTLEEIHASLAQLRPALGDAGLLTLECEHEALMLRPREGMLGALAGLRDKCVAALSDMYLSTETLRRVLPAAVSAAIDTWWVSCETGRRKDEAQTWQHIAAREHVAPAHWLHVGDNERADIQMPQLQRLLTPVHVLRPAALLDVVPALRSLRHPGGDRAAWPEQLWRGLVANHFAALADRDPARIAPAPRLTAESAGYAVLGPLLLDYLAWLHRVARETGIDTVLFLSREGHLLAQAHAALMRHVPEAERLRGRYLLVSRRAAGMAAMRTDEDLAALLGGSYTGTLRNLLLARLGDAALASVASVLDARLAQEVFLPDMHAQVMQWLAPAVPALLAVAETEREAYLHYWQSEVGDAAAMVADIGYAGSIQKYLSRMTGRPLGGAYFALRRGAHQLQGLGWAMARHHDGREQDHEASPILQHDLLLEALLAAPSGQFCRFHSEGGERVAEFAPMELDARGVAVLERLHRGALDFIEDAARIAGPDIAHLQFDPQGVTTPLDCFASGQWQHDGWLTALGTEDAFTGRGRVVPGR</sequence>
<organism evidence="1 2">
    <name type="scientific">Stenotrophomonas panacihumi</name>
    <dbReference type="NCBI Taxonomy" id="676599"/>
    <lineage>
        <taxon>Bacteria</taxon>
        <taxon>Pseudomonadati</taxon>
        <taxon>Pseudomonadota</taxon>
        <taxon>Gammaproteobacteria</taxon>
        <taxon>Lysobacterales</taxon>
        <taxon>Lysobacteraceae</taxon>
        <taxon>Stenotrophomonas</taxon>
    </lineage>
</organism>
<dbReference type="RefSeq" id="WP_057646287.1">
    <property type="nucleotide sequence ID" value="NZ_LLXU01000074.1"/>
</dbReference>
<dbReference type="EMBL" id="LLXU01000074">
    <property type="protein sequence ID" value="KRG43591.1"/>
    <property type="molecule type" value="Genomic_DNA"/>
</dbReference>
<comment type="caution">
    <text evidence="1">The sequence shown here is derived from an EMBL/GenBank/DDBJ whole genome shotgun (WGS) entry which is preliminary data.</text>
</comment>
<evidence type="ECO:0000313" key="2">
    <source>
        <dbReference type="Proteomes" id="UP000051802"/>
    </source>
</evidence>
<dbReference type="InterPro" id="IPR007739">
    <property type="entry name" value="RgpF"/>
</dbReference>
<dbReference type="Gene3D" id="1.10.150.400">
    <property type="match status" value="1"/>
</dbReference>
<gene>
    <name evidence="1" type="ORF">ARC20_09130</name>
</gene>
<dbReference type="InterPro" id="IPR036412">
    <property type="entry name" value="HAD-like_sf"/>
</dbReference>
<dbReference type="Pfam" id="PF05045">
    <property type="entry name" value="RgpF"/>
    <property type="match status" value="1"/>
</dbReference>
<dbReference type="Proteomes" id="UP000051802">
    <property type="component" value="Unassembled WGS sequence"/>
</dbReference>
<dbReference type="OrthoDB" id="9816424at2"/>
<dbReference type="STRING" id="676599.ARC20_09130"/>
<dbReference type="SUPFAM" id="SSF56784">
    <property type="entry name" value="HAD-like"/>
    <property type="match status" value="1"/>
</dbReference>
<proteinExistence type="predicted"/>
<protein>
    <submittedName>
        <fullName evidence="1">Polysaccharide biosynthesis protein</fullName>
    </submittedName>
</protein>
<dbReference type="Gene3D" id="3.40.50.1000">
    <property type="entry name" value="HAD superfamily/HAD-like"/>
    <property type="match status" value="1"/>
</dbReference>
<evidence type="ECO:0000313" key="1">
    <source>
        <dbReference type="EMBL" id="KRG43591.1"/>
    </source>
</evidence>
<name>A0A0R0AR19_9GAMM</name>
<dbReference type="AlphaFoldDB" id="A0A0R0AR19"/>
<accession>A0A0R0AR19</accession>
<keyword evidence="2" id="KW-1185">Reference proteome</keyword>
<dbReference type="InterPro" id="IPR023214">
    <property type="entry name" value="HAD_sf"/>
</dbReference>